<dbReference type="PANTHER" id="PTHR37423">
    <property type="entry name" value="SOLUBLE LYTIC MUREIN TRANSGLYCOSYLASE-RELATED"/>
    <property type="match status" value="1"/>
</dbReference>
<evidence type="ECO:0000256" key="2">
    <source>
        <dbReference type="ARBA" id="ARBA00022729"/>
    </source>
</evidence>
<dbReference type="GO" id="GO:0042597">
    <property type="term" value="C:periplasmic space"/>
    <property type="evidence" value="ECO:0007669"/>
    <property type="project" value="InterPro"/>
</dbReference>
<dbReference type="CDD" id="cd13401">
    <property type="entry name" value="Slt70-like"/>
    <property type="match status" value="1"/>
</dbReference>
<evidence type="ECO:0000259" key="4">
    <source>
        <dbReference type="Pfam" id="PF01464"/>
    </source>
</evidence>
<dbReference type="SUPFAM" id="SSF48435">
    <property type="entry name" value="Bacterial muramidases"/>
    <property type="match status" value="1"/>
</dbReference>
<evidence type="ECO:0000256" key="1">
    <source>
        <dbReference type="ARBA" id="ARBA00007734"/>
    </source>
</evidence>
<gene>
    <name evidence="5" type="ORF">DI626_06395</name>
</gene>
<evidence type="ECO:0000256" key="3">
    <source>
        <dbReference type="SAM" id="SignalP"/>
    </source>
</evidence>
<name>A0A2W5BXN2_9BACT</name>
<organism evidence="5 6">
    <name type="scientific">Micavibrio aeruginosavorus</name>
    <dbReference type="NCBI Taxonomy" id="349221"/>
    <lineage>
        <taxon>Bacteria</taxon>
        <taxon>Pseudomonadati</taxon>
        <taxon>Bdellovibrionota</taxon>
        <taxon>Bdellovibrionia</taxon>
        <taxon>Bdellovibrionales</taxon>
        <taxon>Pseudobdellovibrionaceae</taxon>
        <taxon>Micavibrio</taxon>
    </lineage>
</organism>
<accession>A0A2W5BXN2</accession>
<evidence type="ECO:0000313" key="5">
    <source>
        <dbReference type="EMBL" id="PZO86498.1"/>
    </source>
</evidence>
<dbReference type="Pfam" id="PF01464">
    <property type="entry name" value="SLT"/>
    <property type="match status" value="1"/>
</dbReference>
<comment type="caution">
    <text evidence="5">The sequence shown here is derived from an EMBL/GenBank/DDBJ whole genome shotgun (WGS) entry which is preliminary data.</text>
</comment>
<dbReference type="EMBL" id="QFNK01000113">
    <property type="protein sequence ID" value="PZO86498.1"/>
    <property type="molecule type" value="Genomic_DNA"/>
</dbReference>
<evidence type="ECO:0000313" key="6">
    <source>
        <dbReference type="Proteomes" id="UP000249557"/>
    </source>
</evidence>
<feature type="chain" id="PRO_5016104605" evidence="3">
    <location>
        <begin position="26"/>
        <end position="641"/>
    </location>
</feature>
<feature type="domain" description="Transglycosylase SLT" evidence="4">
    <location>
        <begin position="477"/>
        <end position="586"/>
    </location>
</feature>
<dbReference type="InterPro" id="IPR008939">
    <property type="entry name" value="Lytic_TGlycosylase_superhlx_U"/>
</dbReference>
<dbReference type="Gene3D" id="1.25.20.10">
    <property type="entry name" value="Bacterial muramidases"/>
    <property type="match status" value="1"/>
</dbReference>
<dbReference type="InterPro" id="IPR008258">
    <property type="entry name" value="Transglycosylase_SLT_dom_1"/>
</dbReference>
<proteinExistence type="inferred from homology"/>
<comment type="similarity">
    <text evidence="1">Belongs to the transglycosylase Slt family.</text>
</comment>
<dbReference type="InterPro" id="IPR023346">
    <property type="entry name" value="Lysozyme-like_dom_sf"/>
</dbReference>
<dbReference type="Gene3D" id="1.10.530.10">
    <property type="match status" value="1"/>
</dbReference>
<dbReference type="SUPFAM" id="SSF53955">
    <property type="entry name" value="Lysozyme-like"/>
    <property type="match status" value="1"/>
</dbReference>
<protein>
    <submittedName>
        <fullName evidence="5">Transglycosylase</fullName>
    </submittedName>
</protein>
<dbReference type="AlphaFoldDB" id="A0A2W5BXN2"/>
<sequence length="641" mass="72120">MIRKFLNICALLMLCALILPQSAFAENSRNFAAKQPAQKVEERAASAGGGNAARAWLSYYKGEQKNVNYRTLMKFIGNHPDFPAMDRLRAEAEKAMPSDLSEEEVLEWFLKNPPQTVFGMRIYAEALRGRGQNEMARQQINDWWKTVSLTPAEQSKGFMAFASYLDKSSHEARLRRLIHRDQYTNARSVAEALGPAYVALTEARIALRANKGNVNALLNRVPQSLQDDEGLLFDRLQFRRKGGNNEGAIEILNKSPPQDAMHDADGWGKERSIIARRLFEEGKYAQAYRLSANSRLTKGSGFATNEWMAGWLALEYLKKPWQAFEHFEKLYQSSETPISKSRATYWAGLASEHLNHPEIAVKWYNAGAAYPTTFYGQLAAEKIQRPPNLRGAEKVSGSSMRNGSLATAARWLKKNGYKIEAGMFLNKMIELSSKPQDYAAVAEVADELSMKNFEIRAAQESEKKNGFPLVGHAFPRIEKYMSGADVEWALVHALVRQESRYDMEAVSSAGARGLMQLMPGTAKEVAQKAGLSHQNEWLTTRPGHNVALGSRYLKQLLDRYDGNYAMALAAYNAGPSRVTRWVAEFGDPRSPDVDLVNWIEMIPIYETRNYVQRVLEGVYVYRQTLSNNKGQRSGGMHMASQ</sequence>
<dbReference type="GO" id="GO:0004553">
    <property type="term" value="F:hydrolase activity, hydrolyzing O-glycosyl compounds"/>
    <property type="evidence" value="ECO:0007669"/>
    <property type="project" value="InterPro"/>
</dbReference>
<feature type="signal peptide" evidence="3">
    <location>
        <begin position="1"/>
        <end position="25"/>
    </location>
</feature>
<keyword evidence="2 3" id="KW-0732">Signal</keyword>
<dbReference type="PANTHER" id="PTHR37423:SF2">
    <property type="entry name" value="MEMBRANE-BOUND LYTIC MUREIN TRANSGLYCOSYLASE C"/>
    <property type="match status" value="1"/>
</dbReference>
<reference evidence="5 6" key="1">
    <citation type="submission" date="2017-08" db="EMBL/GenBank/DDBJ databases">
        <title>Infants hospitalized years apart are colonized by the same room-sourced microbial strains.</title>
        <authorList>
            <person name="Brooks B."/>
            <person name="Olm M.R."/>
            <person name="Firek B.A."/>
            <person name="Baker R."/>
            <person name="Thomas B.C."/>
            <person name="Morowitz M.J."/>
            <person name="Banfield J.F."/>
        </authorList>
    </citation>
    <scope>NUCLEOTIDE SEQUENCE [LARGE SCALE GENOMIC DNA]</scope>
    <source>
        <strain evidence="5">S2_018_000_R2_104</strain>
    </source>
</reference>
<dbReference type="Proteomes" id="UP000249557">
    <property type="component" value="Unassembled WGS sequence"/>
</dbReference>